<dbReference type="Proteomes" id="UP000722625">
    <property type="component" value="Unassembled WGS sequence"/>
</dbReference>
<proteinExistence type="predicted"/>
<dbReference type="SUPFAM" id="SSF53756">
    <property type="entry name" value="UDP-Glycosyltransferase/glycogen phosphorylase"/>
    <property type="match status" value="1"/>
</dbReference>
<sequence length="382" mass="43759">MQRNVLHVVSVSFSLPYFVGEQFLYFKKNNSEYNFFVACSPSENLTKLSNSLEFKKIPLIINRSISPIQDIKSIFKLRKIILENKIDVVIGHTPKGGMIAMIASYLARIQNRVYFRHGIMFETSTGFKRFLLKNIERITGSLANKVVCVSNEIKLISEKEKLNSKTKNIILGRGTCNGVDCYGKYNRNNKEQLFSDLRKKNGINEKDFVIGYVGRLVKDKGINDLIEAWELIIKKYSNVKLLLVGPFEDRDKVNDLVHNKIIEYDSIIHTDYVEDTSNYYYIMDAFILPSYREGFPTVVLEASSMELPILTTRATGCSESIIENVTGIFFDIEKNKIADAISSIIENPIHAKKMGIKGREFVISNFEQKEIWDIIEKEILTA</sequence>
<dbReference type="RefSeq" id="WP_213300547.1">
    <property type="nucleotide sequence ID" value="NZ_JAGYVZ010000011.1"/>
</dbReference>
<dbReference type="PANTHER" id="PTHR12526:SF629">
    <property type="entry name" value="TEICHURONIC ACID BIOSYNTHESIS GLYCOSYLTRANSFERASE TUAH-RELATED"/>
    <property type="match status" value="1"/>
</dbReference>
<evidence type="ECO:0000256" key="2">
    <source>
        <dbReference type="ARBA" id="ARBA00022679"/>
    </source>
</evidence>
<dbReference type="EMBL" id="JAGYVZ010000011">
    <property type="protein sequence ID" value="MBS7231918.1"/>
    <property type="molecule type" value="Genomic_DNA"/>
</dbReference>
<evidence type="ECO:0000313" key="6">
    <source>
        <dbReference type="Proteomes" id="UP000722625"/>
    </source>
</evidence>
<gene>
    <name evidence="5" type="ORF">KHA90_12880</name>
</gene>
<evidence type="ECO:0000259" key="3">
    <source>
        <dbReference type="Pfam" id="PF00534"/>
    </source>
</evidence>
<accession>A0ABS5PCB1</accession>
<comment type="caution">
    <text evidence="5">The sequence shown here is derived from an EMBL/GenBank/DDBJ whole genome shotgun (WGS) entry which is preliminary data.</text>
</comment>
<evidence type="ECO:0000313" key="5">
    <source>
        <dbReference type="EMBL" id="MBS7231918.1"/>
    </source>
</evidence>
<keyword evidence="2" id="KW-0808">Transferase</keyword>
<dbReference type="InterPro" id="IPR028098">
    <property type="entry name" value="Glyco_trans_4-like_N"/>
</dbReference>
<reference evidence="5 6" key="1">
    <citation type="journal article" date="2018" name="Int. J. Syst. Evol. Microbiol.">
        <title>Flavobacterium chryseum sp. nov. and Flavobacterium psychroterrae sp. nov., novel environmental bacteria isolated from Antarctica.</title>
        <authorList>
            <person name="Kralova S."/>
            <person name="Svec P."/>
            <person name="Busse H.J."/>
            <person name="Stankova E."/>
            <person name="Vaczi P."/>
            <person name="Sedlacek I."/>
        </authorList>
    </citation>
    <scope>NUCLEOTIDE SEQUENCE [LARGE SCALE GENOMIC DNA]</scope>
    <source>
        <strain evidence="5 6">CCM 8827</strain>
    </source>
</reference>
<dbReference type="CDD" id="cd03808">
    <property type="entry name" value="GT4_CapM-like"/>
    <property type="match status" value="1"/>
</dbReference>
<evidence type="ECO:0000256" key="1">
    <source>
        <dbReference type="ARBA" id="ARBA00022676"/>
    </source>
</evidence>
<dbReference type="PANTHER" id="PTHR12526">
    <property type="entry name" value="GLYCOSYLTRANSFERASE"/>
    <property type="match status" value="1"/>
</dbReference>
<feature type="domain" description="Glycosyl transferase family 1" evidence="3">
    <location>
        <begin position="196"/>
        <end position="360"/>
    </location>
</feature>
<organism evidence="5 6">
    <name type="scientific">Flavobacterium psychroterrae</name>
    <dbReference type="NCBI Taxonomy" id="2133767"/>
    <lineage>
        <taxon>Bacteria</taxon>
        <taxon>Pseudomonadati</taxon>
        <taxon>Bacteroidota</taxon>
        <taxon>Flavobacteriia</taxon>
        <taxon>Flavobacteriales</taxon>
        <taxon>Flavobacteriaceae</taxon>
        <taxon>Flavobacterium</taxon>
    </lineage>
</organism>
<protein>
    <submittedName>
        <fullName evidence="5">Glycosyltransferase family 4 protein</fullName>
    </submittedName>
</protein>
<dbReference type="Pfam" id="PF00534">
    <property type="entry name" value="Glycos_transf_1"/>
    <property type="match status" value="1"/>
</dbReference>
<keyword evidence="1" id="KW-0328">Glycosyltransferase</keyword>
<keyword evidence="6" id="KW-1185">Reference proteome</keyword>
<feature type="domain" description="Glycosyltransferase subfamily 4-like N-terminal" evidence="4">
    <location>
        <begin position="31"/>
        <end position="149"/>
    </location>
</feature>
<dbReference type="InterPro" id="IPR001296">
    <property type="entry name" value="Glyco_trans_1"/>
</dbReference>
<dbReference type="Pfam" id="PF13477">
    <property type="entry name" value="Glyco_trans_4_2"/>
    <property type="match status" value="1"/>
</dbReference>
<name>A0ABS5PCB1_9FLAO</name>
<dbReference type="Gene3D" id="3.40.50.2000">
    <property type="entry name" value="Glycogen Phosphorylase B"/>
    <property type="match status" value="2"/>
</dbReference>
<evidence type="ECO:0000259" key="4">
    <source>
        <dbReference type="Pfam" id="PF13477"/>
    </source>
</evidence>